<feature type="transmembrane region" description="Helical" evidence="12">
    <location>
        <begin position="156"/>
        <end position="176"/>
    </location>
</feature>
<dbReference type="GO" id="GO:0006636">
    <property type="term" value="P:unsaturated fatty acid biosynthetic process"/>
    <property type="evidence" value="ECO:0007669"/>
    <property type="project" value="TreeGrafter"/>
</dbReference>
<gene>
    <name evidence="13" type="ORF">QE152_g1407</name>
</gene>
<evidence type="ECO:0000256" key="2">
    <source>
        <dbReference type="ARBA" id="ARBA00009295"/>
    </source>
</evidence>
<feature type="transmembrane region" description="Helical" evidence="12">
    <location>
        <begin position="78"/>
        <end position="100"/>
    </location>
</feature>
<feature type="transmembrane region" description="Helical" evidence="12">
    <location>
        <begin position="112"/>
        <end position="132"/>
    </location>
</feature>
<dbReference type="PANTHER" id="PTHR11351">
    <property type="entry name" value="ACYL-COA DESATURASE"/>
    <property type="match status" value="1"/>
</dbReference>
<comment type="caution">
    <text evidence="13">The sequence shown here is derived from an EMBL/GenBank/DDBJ whole genome shotgun (WGS) entry which is preliminary data.</text>
</comment>
<sequence>SFLIHLEINMPPQSQSNSSADVSNEVQETQVKRADQPLNYVNIFFITLGHVAFVYYFVTFPWIQKYYLVLYTAANMHFTGLGVTAGAMHFTGLGVTAGAHRYFTHRSYKAKLPLKILLLIAYASCGHVKQVVRLGNTVNMSDISSDPILVWYDKHYILMKTIFCFIIPTIIPYYLFNEDCFIIPTIIPYYLFNEDLFSCIISQCLLRYIILLNITWSVNSFAHMYGNKPYNKKIPTTEDASTKKSILRQRMEKVDSSLQGWFLQRSPSSVRGWRRLTAVCKNKLYDWVRDHRTHHKYVETDADPHNSDRGFFFHRTHHKYVETDADPHNSDRGFFFSHVGWLFMKKHPEVIAKGNTVNMSDISSDVNMSDISSDPILVWYDNCIISQRLLRYIILLNINASSGISSSSISRGVLIVSPTCTGINHITIAANMHFTGLGVTVGAHRYFTHRSYKVKLPLKILLLIAYASCGHNKLYDWVRDNTVNMSDISSDPILVWYDKHYILMKTIFCFIIPTIIPYYLFNEDLFSCIISQCLLRYIILLNITWSVNSFAHMYGNKPYNKHQNSKENIIVSIATIGEGWHNYHHAFPWDYRASEHGKLNFTTAWLDLCGRLGWAYDFRAATESMIRKVVEQTGDGRYLR</sequence>
<dbReference type="AlphaFoldDB" id="A0AAW1N2L4"/>
<evidence type="ECO:0000256" key="6">
    <source>
        <dbReference type="ARBA" id="ARBA00022989"/>
    </source>
</evidence>
<evidence type="ECO:0000256" key="12">
    <source>
        <dbReference type="SAM" id="Phobius"/>
    </source>
</evidence>
<protein>
    <recommendedName>
        <fullName evidence="15">Acyl-CoA Delta(11) desaturase</fullName>
    </recommendedName>
</protein>
<keyword evidence="4 11" id="KW-0812">Transmembrane</keyword>
<dbReference type="EMBL" id="JASPKY010000009">
    <property type="protein sequence ID" value="KAK9754246.1"/>
    <property type="molecule type" value="Genomic_DNA"/>
</dbReference>
<name>A0AAW1N2L4_POPJA</name>
<evidence type="ECO:0000256" key="5">
    <source>
        <dbReference type="ARBA" id="ARBA00022832"/>
    </source>
</evidence>
<comment type="domain">
    <text evidence="11">The histidine box domains are involved in binding the catalytic metal ions.</text>
</comment>
<keyword evidence="14" id="KW-1185">Reference proteome</keyword>
<dbReference type="GO" id="GO:0005506">
    <property type="term" value="F:iron ion binding"/>
    <property type="evidence" value="ECO:0007669"/>
    <property type="project" value="TreeGrafter"/>
</dbReference>
<feature type="non-terminal residue" evidence="13">
    <location>
        <position position="1"/>
    </location>
</feature>
<reference evidence="13 14" key="1">
    <citation type="journal article" date="2024" name="BMC Genomics">
        <title>De novo assembly and annotation of Popillia japonica's genome with initial clues to its potential as an invasive pest.</title>
        <authorList>
            <person name="Cucini C."/>
            <person name="Boschi S."/>
            <person name="Funari R."/>
            <person name="Cardaioli E."/>
            <person name="Iannotti N."/>
            <person name="Marturano G."/>
            <person name="Paoli F."/>
            <person name="Bruttini M."/>
            <person name="Carapelli A."/>
            <person name="Frati F."/>
            <person name="Nardi F."/>
        </authorList>
    </citation>
    <scope>NUCLEOTIDE SEQUENCE [LARGE SCALE GENOMIC DNA]</scope>
    <source>
        <strain evidence="13">DMR45628</strain>
    </source>
</reference>
<evidence type="ECO:0000256" key="4">
    <source>
        <dbReference type="ARBA" id="ARBA00022692"/>
    </source>
</evidence>
<dbReference type="InterPro" id="IPR015876">
    <property type="entry name" value="Acyl-CoA_DS"/>
</dbReference>
<organism evidence="13 14">
    <name type="scientific">Popillia japonica</name>
    <name type="common">Japanese beetle</name>
    <dbReference type="NCBI Taxonomy" id="7064"/>
    <lineage>
        <taxon>Eukaryota</taxon>
        <taxon>Metazoa</taxon>
        <taxon>Ecdysozoa</taxon>
        <taxon>Arthropoda</taxon>
        <taxon>Hexapoda</taxon>
        <taxon>Insecta</taxon>
        <taxon>Pterygota</taxon>
        <taxon>Neoptera</taxon>
        <taxon>Endopterygota</taxon>
        <taxon>Coleoptera</taxon>
        <taxon>Polyphaga</taxon>
        <taxon>Scarabaeiformia</taxon>
        <taxon>Scarabaeidae</taxon>
        <taxon>Rutelinae</taxon>
        <taxon>Popillia</taxon>
    </lineage>
</organism>
<dbReference type="PRINTS" id="PR00075">
    <property type="entry name" value="FACDDSATRASE"/>
</dbReference>
<accession>A0AAW1N2L4</accession>
<evidence type="ECO:0000313" key="13">
    <source>
        <dbReference type="EMBL" id="KAK9754246.1"/>
    </source>
</evidence>
<feature type="transmembrane region" description="Helical" evidence="12">
    <location>
        <begin position="40"/>
        <end position="58"/>
    </location>
</feature>
<evidence type="ECO:0000256" key="11">
    <source>
        <dbReference type="RuleBase" id="RU000581"/>
    </source>
</evidence>
<comment type="similarity">
    <text evidence="2 11">Belongs to the fatty acid desaturase type 1 family.</text>
</comment>
<evidence type="ECO:0000256" key="10">
    <source>
        <dbReference type="ARBA" id="ARBA00023160"/>
    </source>
</evidence>
<keyword evidence="5" id="KW-0276">Fatty acid metabolism</keyword>
<keyword evidence="7 11" id="KW-0560">Oxidoreductase</keyword>
<dbReference type="GO" id="GO:0005789">
    <property type="term" value="C:endoplasmic reticulum membrane"/>
    <property type="evidence" value="ECO:0007669"/>
    <property type="project" value="TreeGrafter"/>
</dbReference>
<keyword evidence="6 12" id="KW-1133">Transmembrane helix</keyword>
<dbReference type="PANTHER" id="PTHR11351:SF21">
    <property type="entry name" value="GH07782P"/>
    <property type="match status" value="1"/>
</dbReference>
<evidence type="ECO:0000256" key="8">
    <source>
        <dbReference type="ARBA" id="ARBA00023098"/>
    </source>
</evidence>
<dbReference type="CDD" id="cd03505">
    <property type="entry name" value="Delta9-FADS-like"/>
    <property type="match status" value="1"/>
</dbReference>
<evidence type="ECO:0000313" key="14">
    <source>
        <dbReference type="Proteomes" id="UP001458880"/>
    </source>
</evidence>
<evidence type="ECO:0000256" key="9">
    <source>
        <dbReference type="ARBA" id="ARBA00023136"/>
    </source>
</evidence>
<keyword evidence="10 11" id="KW-0275">Fatty acid biosynthesis</keyword>
<keyword evidence="3 11" id="KW-0444">Lipid biosynthesis</keyword>
<comment type="cofactor">
    <cofactor evidence="11">
        <name>Fe(2+)</name>
        <dbReference type="ChEBI" id="CHEBI:29033"/>
    </cofactor>
</comment>
<dbReference type="GO" id="GO:0004768">
    <property type="term" value="F:stearoyl-CoA 9-desaturase activity"/>
    <property type="evidence" value="ECO:0007669"/>
    <property type="project" value="TreeGrafter"/>
</dbReference>
<evidence type="ECO:0000256" key="7">
    <source>
        <dbReference type="ARBA" id="ARBA00023002"/>
    </source>
</evidence>
<proteinExistence type="inferred from homology"/>
<evidence type="ECO:0000256" key="3">
    <source>
        <dbReference type="ARBA" id="ARBA00022516"/>
    </source>
</evidence>
<dbReference type="Proteomes" id="UP001458880">
    <property type="component" value="Unassembled WGS sequence"/>
</dbReference>
<keyword evidence="9 12" id="KW-0472">Membrane</keyword>
<evidence type="ECO:0008006" key="15">
    <source>
        <dbReference type="Google" id="ProtNLM"/>
    </source>
</evidence>
<keyword evidence="8" id="KW-0443">Lipid metabolism</keyword>
<comment type="subcellular location">
    <subcellularLocation>
        <location evidence="1">Membrane</location>
        <topology evidence="1">Multi-pass membrane protein</topology>
    </subcellularLocation>
</comment>
<evidence type="ECO:0000256" key="1">
    <source>
        <dbReference type="ARBA" id="ARBA00004141"/>
    </source>
</evidence>